<name>A0A264VY45_PRORE</name>
<evidence type="ECO:0000313" key="2">
    <source>
        <dbReference type="EMBL" id="OZS76262.1"/>
    </source>
</evidence>
<accession>A0A264VY45</accession>
<comment type="caution">
    <text evidence="2">The sequence shown here is derived from an EMBL/GenBank/DDBJ whole genome shotgun (WGS) entry which is preliminary data.</text>
</comment>
<feature type="transmembrane region" description="Helical" evidence="1">
    <location>
        <begin position="6"/>
        <end position="30"/>
    </location>
</feature>
<keyword evidence="1" id="KW-0472">Membrane</keyword>
<gene>
    <name evidence="2" type="ORF">CHI95_00045</name>
</gene>
<keyword evidence="1" id="KW-0812">Transmembrane</keyword>
<evidence type="ECO:0000256" key="1">
    <source>
        <dbReference type="SAM" id="Phobius"/>
    </source>
</evidence>
<keyword evidence="1" id="KW-1133">Transmembrane helix</keyword>
<dbReference type="EMBL" id="NOWC01000001">
    <property type="protein sequence ID" value="OZS76262.1"/>
    <property type="molecule type" value="Genomic_DNA"/>
</dbReference>
<dbReference type="Proteomes" id="UP000216001">
    <property type="component" value="Unassembled WGS sequence"/>
</dbReference>
<organism evidence="2 3">
    <name type="scientific">Providencia rettgeri</name>
    <dbReference type="NCBI Taxonomy" id="587"/>
    <lineage>
        <taxon>Bacteria</taxon>
        <taxon>Pseudomonadati</taxon>
        <taxon>Pseudomonadota</taxon>
        <taxon>Gammaproteobacteria</taxon>
        <taxon>Enterobacterales</taxon>
        <taxon>Morganellaceae</taxon>
        <taxon>Providencia</taxon>
    </lineage>
</organism>
<proteinExistence type="predicted"/>
<evidence type="ECO:0000313" key="3">
    <source>
        <dbReference type="Proteomes" id="UP000216001"/>
    </source>
</evidence>
<sequence>MLDWVSLLVNSCVGLITGGVAAAITARIAIKKFYREKWWERKLQAYNSLIDSLIEIENIYVKASNHFHNIHKRELSNTHIDTDDYYFDWKRFNELSFQIQRIYIFAPISLSQKAKKLLEDYFKLTENSKYSVNIEQYPEHIAYNELEKKVKLIVKHIVEDASNELKFN</sequence>
<reference evidence="2 3" key="1">
    <citation type="submission" date="2017-07" db="EMBL/GenBank/DDBJ databases">
        <title>blaIMP-27 on transferable plasmids in Proteus mirabilis and Providencia rettgeri.</title>
        <authorList>
            <person name="Potter R."/>
        </authorList>
    </citation>
    <scope>NUCLEOTIDE SEQUENCE [LARGE SCALE GENOMIC DNA]</scope>
    <source>
        <strain evidence="2 3">PR1</strain>
    </source>
</reference>
<dbReference type="AlphaFoldDB" id="A0A264VY45"/>
<dbReference type="RefSeq" id="WP_094960368.1">
    <property type="nucleotide sequence ID" value="NZ_NOWC01000001.1"/>
</dbReference>
<protein>
    <submittedName>
        <fullName evidence="2">Uncharacterized protein</fullName>
    </submittedName>
</protein>